<dbReference type="Proteomes" id="UP001549921">
    <property type="component" value="Unassembled WGS sequence"/>
</dbReference>
<gene>
    <name evidence="5" type="ORF">ABMA28_013827</name>
</gene>
<dbReference type="InterPro" id="IPR031311">
    <property type="entry name" value="CHIT_BIND_RR_consensus"/>
</dbReference>
<evidence type="ECO:0000256" key="2">
    <source>
        <dbReference type="ARBA" id="ARBA00022729"/>
    </source>
</evidence>
<feature type="signal peptide" evidence="4">
    <location>
        <begin position="1"/>
        <end position="17"/>
    </location>
</feature>
<evidence type="ECO:0000256" key="4">
    <source>
        <dbReference type="SAM" id="SignalP"/>
    </source>
</evidence>
<organism evidence="5 6">
    <name type="scientific">Loxostege sticticalis</name>
    <name type="common">Beet webworm moth</name>
    <dbReference type="NCBI Taxonomy" id="481309"/>
    <lineage>
        <taxon>Eukaryota</taxon>
        <taxon>Metazoa</taxon>
        <taxon>Ecdysozoa</taxon>
        <taxon>Arthropoda</taxon>
        <taxon>Hexapoda</taxon>
        <taxon>Insecta</taxon>
        <taxon>Pterygota</taxon>
        <taxon>Neoptera</taxon>
        <taxon>Endopterygota</taxon>
        <taxon>Lepidoptera</taxon>
        <taxon>Glossata</taxon>
        <taxon>Ditrysia</taxon>
        <taxon>Pyraloidea</taxon>
        <taxon>Crambidae</taxon>
        <taxon>Pyraustinae</taxon>
        <taxon>Loxostege</taxon>
    </lineage>
</organism>
<sequence>MVVKFVVILAFVAAASASDISSFAYDVADPYTGDFKSQTETRVGGNVAGQYSLLDADGTKRTVDYTAGAEGFNAIVRKDPAVISTPITQTPIIQTPIIPTNYVASAYPYSAYPYSAYPYSAYPYSAYPINYNYPYASFTPYARFSPYAYAKYSPYAYAKYSPNAYAKYF</sequence>
<reference evidence="5 6" key="1">
    <citation type="submission" date="2024-06" db="EMBL/GenBank/DDBJ databases">
        <title>A chromosome-level genome assembly of beet webworm, Loxostege sticticalis.</title>
        <authorList>
            <person name="Zhang Y."/>
        </authorList>
    </citation>
    <scope>NUCLEOTIDE SEQUENCE [LARGE SCALE GENOMIC DNA]</scope>
    <source>
        <strain evidence="5">AQ028</strain>
        <tissue evidence="5">Male pupae</tissue>
    </source>
</reference>
<feature type="chain" id="PRO_5044785516" evidence="4">
    <location>
        <begin position="18"/>
        <end position="169"/>
    </location>
</feature>
<name>A0ABD0TK19_LOXSC</name>
<dbReference type="PANTHER" id="PTHR12236">
    <property type="entry name" value="STRUCTURAL CONTITUENT OF CUTICLE"/>
    <property type="match status" value="1"/>
</dbReference>
<dbReference type="GO" id="GO:0042302">
    <property type="term" value="F:structural constituent of cuticle"/>
    <property type="evidence" value="ECO:0007669"/>
    <property type="project" value="UniProtKB-UniRule"/>
</dbReference>
<protein>
    <submittedName>
        <fullName evidence="5">Uncharacterized protein</fullName>
    </submittedName>
</protein>
<proteinExistence type="predicted"/>
<dbReference type="PROSITE" id="PS51155">
    <property type="entry name" value="CHIT_BIND_RR_2"/>
    <property type="match status" value="1"/>
</dbReference>
<keyword evidence="1 3" id="KW-0193">Cuticle</keyword>
<dbReference type="PANTHER" id="PTHR12236:SF75">
    <property type="entry name" value="CUTICULAR PROTEIN 62BB, ISOFORM A"/>
    <property type="match status" value="1"/>
</dbReference>
<evidence type="ECO:0000313" key="5">
    <source>
        <dbReference type="EMBL" id="KAL0849561.1"/>
    </source>
</evidence>
<dbReference type="InterPro" id="IPR000618">
    <property type="entry name" value="Insect_cuticle"/>
</dbReference>
<dbReference type="Pfam" id="PF00379">
    <property type="entry name" value="Chitin_bind_4"/>
    <property type="match status" value="1"/>
</dbReference>
<evidence type="ECO:0000256" key="1">
    <source>
        <dbReference type="ARBA" id="ARBA00022460"/>
    </source>
</evidence>
<evidence type="ECO:0000313" key="6">
    <source>
        <dbReference type="Proteomes" id="UP001549921"/>
    </source>
</evidence>
<comment type="caution">
    <text evidence="5">The sequence shown here is derived from an EMBL/GenBank/DDBJ whole genome shotgun (WGS) entry which is preliminary data.</text>
</comment>
<dbReference type="AlphaFoldDB" id="A0ABD0TK19"/>
<dbReference type="InterPro" id="IPR051217">
    <property type="entry name" value="Insect_Cuticle_Struc_Prot"/>
</dbReference>
<evidence type="ECO:0000256" key="3">
    <source>
        <dbReference type="PROSITE-ProRule" id="PRU00497"/>
    </source>
</evidence>
<dbReference type="PROSITE" id="PS00233">
    <property type="entry name" value="CHIT_BIND_RR_1"/>
    <property type="match status" value="1"/>
</dbReference>
<dbReference type="EMBL" id="JBEDNZ010000004">
    <property type="protein sequence ID" value="KAL0849561.1"/>
    <property type="molecule type" value="Genomic_DNA"/>
</dbReference>
<keyword evidence="2 4" id="KW-0732">Signal</keyword>
<accession>A0ABD0TK19</accession>